<dbReference type="Proteomes" id="UP000005580">
    <property type="component" value="Unassembled WGS sequence"/>
</dbReference>
<keyword evidence="2" id="KW-0732">Signal</keyword>
<dbReference type="EMBL" id="AEPE02000005">
    <property type="protein sequence ID" value="EFZ36675.1"/>
    <property type="molecule type" value="Genomic_DNA"/>
</dbReference>
<evidence type="ECO:0000259" key="3">
    <source>
        <dbReference type="PROSITE" id="PS50853"/>
    </source>
</evidence>
<evidence type="ECO:0000256" key="1">
    <source>
        <dbReference type="SAM" id="MobiDB-lite"/>
    </source>
</evidence>
<dbReference type="HOGENOM" id="CLU_734994_0_0_10"/>
<dbReference type="SMART" id="SM00060">
    <property type="entry name" value="FN3"/>
    <property type="match status" value="1"/>
</dbReference>
<dbReference type="SUPFAM" id="SSF49785">
    <property type="entry name" value="Galactose-binding domain-like"/>
    <property type="match status" value="1"/>
</dbReference>
<dbReference type="Pfam" id="PF00041">
    <property type="entry name" value="fn3"/>
    <property type="match status" value="1"/>
</dbReference>
<accession>E7RQY7</accession>
<dbReference type="CDD" id="cd00063">
    <property type="entry name" value="FN3"/>
    <property type="match status" value="1"/>
</dbReference>
<dbReference type="InterPro" id="IPR013783">
    <property type="entry name" value="Ig-like_fold"/>
</dbReference>
<protein>
    <submittedName>
        <fullName evidence="4">Fibronectin type III domain protein</fullName>
    </submittedName>
</protein>
<proteinExistence type="predicted"/>
<sequence length="390" mass="44156">MKQNIYIALLLMFLPFAAKAQLGKELIPNGGFEEYTKTTPPSSEDESDEEDEDNKKTMDFDPYQKPLYWYFNSTLAYSRVKDAHQGMFAVKVYPNGGSFFSRDKDFNPYHIVADPSGEYRLSYWYKGTAKKPNIIVTVDWYKGSKSIKKDTRTGWNDKASNFSDTWQQKTLTFKAPAGVDRAGVGLFFESDPESANTGGYILIDDVSFVQTKAVTPSAKLVPPSNIKAVPQQREIELSWSAVDEDGVSYQILQNEQVLATTKATSYIVEQLEPNTSYQIRIRTVKGPDASEPSAPVTRKTQQMSRGIDEDGRIPYLYTVREVGTCTRTLRLFYYDLANKDAQISYWVDGVAVTPADSSITFANKGEHLLRIEIAETPERKWDIEYKLIVD</sequence>
<dbReference type="InterPro" id="IPR036116">
    <property type="entry name" value="FN3_sf"/>
</dbReference>
<name>E7RQY7_9BACT</name>
<feature type="chain" id="PRO_5003223940" evidence="2">
    <location>
        <begin position="21"/>
        <end position="390"/>
    </location>
</feature>
<dbReference type="InterPro" id="IPR008979">
    <property type="entry name" value="Galactose-bd-like_sf"/>
</dbReference>
<keyword evidence="5" id="KW-1185">Reference proteome</keyword>
<dbReference type="SUPFAM" id="SSF49265">
    <property type="entry name" value="Fibronectin type III"/>
    <property type="match status" value="1"/>
</dbReference>
<dbReference type="STRING" id="28134.SAMN05444288_2397"/>
<feature type="region of interest" description="Disordered" evidence="1">
    <location>
        <begin position="31"/>
        <end position="59"/>
    </location>
</feature>
<dbReference type="Gene3D" id="2.60.120.260">
    <property type="entry name" value="Galactose-binding domain-like"/>
    <property type="match status" value="1"/>
</dbReference>
<gene>
    <name evidence="4" type="ORF">HMPREF0663_11588</name>
</gene>
<evidence type="ECO:0000313" key="5">
    <source>
        <dbReference type="Proteomes" id="UP000005580"/>
    </source>
</evidence>
<feature type="compositionally biased region" description="Acidic residues" evidence="1">
    <location>
        <begin position="43"/>
        <end position="52"/>
    </location>
</feature>
<evidence type="ECO:0000313" key="4">
    <source>
        <dbReference type="EMBL" id="EFZ36675.1"/>
    </source>
</evidence>
<comment type="caution">
    <text evidence="4">The sequence shown here is derived from an EMBL/GenBank/DDBJ whole genome shotgun (WGS) entry which is preliminary data.</text>
</comment>
<dbReference type="RefSeq" id="WP_004369743.1">
    <property type="nucleotide sequence ID" value="NZ_GL833119.1"/>
</dbReference>
<organism evidence="4 5">
    <name type="scientific">Hoylesella oralis ATCC 33269</name>
    <dbReference type="NCBI Taxonomy" id="873533"/>
    <lineage>
        <taxon>Bacteria</taxon>
        <taxon>Pseudomonadati</taxon>
        <taxon>Bacteroidota</taxon>
        <taxon>Bacteroidia</taxon>
        <taxon>Bacteroidales</taxon>
        <taxon>Prevotellaceae</taxon>
        <taxon>Hoylesella</taxon>
    </lineage>
</organism>
<reference evidence="4" key="1">
    <citation type="submission" date="2011-01" db="EMBL/GenBank/DDBJ databases">
        <authorList>
            <person name="Muzny D."/>
            <person name="Qin X."/>
            <person name="Buhay C."/>
            <person name="Dugan-Rocha S."/>
            <person name="Ding Y."/>
            <person name="Chen G."/>
            <person name="Hawes A."/>
            <person name="Holder M."/>
            <person name="Jhangiani S."/>
            <person name="Johnson A."/>
            <person name="Khan Z."/>
            <person name="Li Z."/>
            <person name="Liu W."/>
            <person name="Liu X."/>
            <person name="Perez L."/>
            <person name="Shen H."/>
            <person name="Wang Q."/>
            <person name="Watt J."/>
            <person name="Xi L."/>
            <person name="Xin Y."/>
            <person name="Zhou J."/>
            <person name="Deng J."/>
            <person name="Jiang H."/>
            <person name="Liu Y."/>
            <person name="Qu J."/>
            <person name="Song X.-Z."/>
            <person name="Zhang L."/>
            <person name="Villasana D."/>
            <person name="Johnson A."/>
            <person name="Liu J."/>
            <person name="Liyanage D."/>
            <person name="Lorensuhewa L."/>
            <person name="Robinson T."/>
            <person name="Song A."/>
            <person name="Song B.-B."/>
            <person name="Dinh H."/>
            <person name="Thornton R."/>
            <person name="Coyle M."/>
            <person name="Francisco L."/>
            <person name="Jackson L."/>
            <person name="Javaid M."/>
            <person name="Korchina V."/>
            <person name="Kovar C."/>
            <person name="Mata R."/>
            <person name="Mathew T."/>
            <person name="Ngo R."/>
            <person name="Nguyen L."/>
            <person name="Nguyen N."/>
            <person name="Okwuonu G."/>
            <person name="Ongeri F."/>
            <person name="Pham C."/>
            <person name="Simmons D."/>
            <person name="Wilczek-Boney K."/>
            <person name="Hale W."/>
            <person name="Jakkamsetti A."/>
            <person name="Pham P."/>
            <person name="Ruth R."/>
            <person name="San Lucas F."/>
            <person name="Warren J."/>
            <person name="Zhang J."/>
            <person name="Zhao Z."/>
            <person name="Zhou C."/>
            <person name="Zhu D."/>
            <person name="Lee S."/>
            <person name="Bess C."/>
            <person name="Blankenburg K."/>
            <person name="Forbes L."/>
            <person name="Fu Q."/>
            <person name="Gubbala S."/>
            <person name="Hirani K."/>
            <person name="Jayaseelan J.C."/>
            <person name="Lara F."/>
            <person name="Munidasa M."/>
            <person name="Palculict T."/>
            <person name="Patil S."/>
            <person name="Pu L.-L."/>
            <person name="Saada N."/>
            <person name="Tang L."/>
            <person name="Weissenberger G."/>
            <person name="Zhu Y."/>
            <person name="Hemphill L."/>
            <person name="Shang Y."/>
            <person name="Youmans B."/>
            <person name="Ayvaz T."/>
            <person name="Ross M."/>
            <person name="Santibanez J."/>
            <person name="Aqrawi P."/>
            <person name="Gross S."/>
            <person name="Joshi V."/>
            <person name="Fowler G."/>
            <person name="Nazareth L."/>
            <person name="Reid J."/>
            <person name="Worley K."/>
            <person name="Petrosino J."/>
            <person name="Highlander S."/>
            <person name="Gibbs R."/>
        </authorList>
    </citation>
    <scope>NUCLEOTIDE SEQUENCE [LARGE SCALE GENOMIC DNA]</scope>
    <source>
        <strain evidence="4">ATCC 33269</strain>
    </source>
</reference>
<dbReference type="InterPro" id="IPR003961">
    <property type="entry name" value="FN3_dom"/>
</dbReference>
<evidence type="ECO:0000256" key="2">
    <source>
        <dbReference type="SAM" id="SignalP"/>
    </source>
</evidence>
<feature type="signal peptide" evidence="2">
    <location>
        <begin position="1"/>
        <end position="20"/>
    </location>
</feature>
<dbReference type="eggNOG" id="ENOG5032QT9">
    <property type="taxonomic scope" value="Bacteria"/>
</dbReference>
<dbReference type="Gene3D" id="2.60.40.10">
    <property type="entry name" value="Immunoglobulins"/>
    <property type="match status" value="1"/>
</dbReference>
<dbReference type="PROSITE" id="PS50853">
    <property type="entry name" value="FN3"/>
    <property type="match status" value="1"/>
</dbReference>
<feature type="domain" description="Fibronectin type-III" evidence="3">
    <location>
        <begin position="222"/>
        <end position="303"/>
    </location>
</feature>
<dbReference type="AlphaFoldDB" id="E7RQY7"/>